<sequence>MHDVAIIGGSFAGLTAALQLGRASRSVVVIDAGLPRNRTSPGAHGVAGWDGMTPAEILARFRADLVPYPTVTTQDGVVTTVAGVQDAFALTLSTGQAIAARRIILTHGVKDILPDIPGITQAWGRRVLHCPYCHGYEVKGQPLAVLAVHPMSGHQAMLLRADWSDDVTLFSSGMEGLHTDALTAAGVKLDDRAITRLQGDDTGIGLTLSDAATARFGALFLGPRAVLDGSPAQQLGCALADGPMGPFVRTGPMAQTSVPGVFAAGDVARAAPNINFALGDGAQAGTGAHASLVFPGFITPLEVSS</sequence>
<dbReference type="AlphaFoldDB" id="A0A1H8JDD2"/>
<dbReference type="STRING" id="245187.SAMN04488003_13614"/>
<dbReference type="PANTHER" id="PTHR48105">
    <property type="entry name" value="THIOREDOXIN REDUCTASE 1-RELATED-RELATED"/>
    <property type="match status" value="1"/>
</dbReference>
<keyword evidence="6" id="KW-1185">Reference proteome</keyword>
<organism evidence="5 6">
    <name type="scientific">Loktanella fryxellensis</name>
    <dbReference type="NCBI Taxonomy" id="245187"/>
    <lineage>
        <taxon>Bacteria</taxon>
        <taxon>Pseudomonadati</taxon>
        <taxon>Pseudomonadota</taxon>
        <taxon>Alphaproteobacteria</taxon>
        <taxon>Rhodobacterales</taxon>
        <taxon>Roseobacteraceae</taxon>
        <taxon>Loktanella</taxon>
    </lineage>
</organism>
<dbReference type="SUPFAM" id="SSF51905">
    <property type="entry name" value="FAD/NAD(P)-binding domain"/>
    <property type="match status" value="1"/>
</dbReference>
<evidence type="ECO:0000256" key="2">
    <source>
        <dbReference type="ARBA" id="ARBA00022630"/>
    </source>
</evidence>
<reference evidence="5 6" key="1">
    <citation type="submission" date="2016-10" db="EMBL/GenBank/DDBJ databases">
        <authorList>
            <person name="de Groot N.N."/>
        </authorList>
    </citation>
    <scope>NUCLEOTIDE SEQUENCE [LARGE SCALE GENOMIC DNA]</scope>
    <source>
        <strain evidence="5 6">DSM 16213</strain>
    </source>
</reference>
<dbReference type="Pfam" id="PF07992">
    <property type="entry name" value="Pyr_redox_2"/>
    <property type="match status" value="1"/>
</dbReference>
<keyword evidence="2" id="KW-0285">Flavoprotein</keyword>
<dbReference type="PRINTS" id="PR00368">
    <property type="entry name" value="FADPNR"/>
</dbReference>
<dbReference type="Gene3D" id="3.50.50.60">
    <property type="entry name" value="FAD/NAD(P)-binding domain"/>
    <property type="match status" value="2"/>
</dbReference>
<dbReference type="Proteomes" id="UP000199585">
    <property type="component" value="Unassembled WGS sequence"/>
</dbReference>
<dbReference type="OrthoDB" id="9786503at2"/>
<evidence type="ECO:0000313" key="6">
    <source>
        <dbReference type="Proteomes" id="UP000199585"/>
    </source>
</evidence>
<evidence type="ECO:0000256" key="1">
    <source>
        <dbReference type="ARBA" id="ARBA00018719"/>
    </source>
</evidence>
<dbReference type="RefSeq" id="WP_089905625.1">
    <property type="nucleotide sequence ID" value="NZ_FOCI01000036.1"/>
</dbReference>
<protein>
    <recommendedName>
        <fullName evidence="1">Thioredoxin reductase</fullName>
    </recommendedName>
</protein>
<keyword evidence="3" id="KW-0560">Oxidoreductase</keyword>
<feature type="domain" description="FAD/NAD(P)-binding" evidence="4">
    <location>
        <begin position="2"/>
        <end position="142"/>
    </location>
</feature>
<gene>
    <name evidence="5" type="ORF">SAMN04488003_13614</name>
</gene>
<dbReference type="GO" id="GO:0016491">
    <property type="term" value="F:oxidoreductase activity"/>
    <property type="evidence" value="ECO:0007669"/>
    <property type="project" value="UniProtKB-KW"/>
</dbReference>
<evidence type="ECO:0000313" key="5">
    <source>
        <dbReference type="EMBL" id="SEN78814.1"/>
    </source>
</evidence>
<name>A0A1H8JDD2_9RHOB</name>
<dbReference type="InterPro" id="IPR050097">
    <property type="entry name" value="Ferredoxin-NADP_redctase_2"/>
</dbReference>
<dbReference type="InterPro" id="IPR023753">
    <property type="entry name" value="FAD/NAD-binding_dom"/>
</dbReference>
<evidence type="ECO:0000259" key="4">
    <source>
        <dbReference type="Pfam" id="PF07992"/>
    </source>
</evidence>
<dbReference type="PRINTS" id="PR00469">
    <property type="entry name" value="PNDRDTASEII"/>
</dbReference>
<evidence type="ECO:0000256" key="3">
    <source>
        <dbReference type="ARBA" id="ARBA00023002"/>
    </source>
</evidence>
<accession>A0A1H8JDD2</accession>
<dbReference type="InterPro" id="IPR036188">
    <property type="entry name" value="FAD/NAD-bd_sf"/>
</dbReference>
<proteinExistence type="predicted"/>
<dbReference type="EMBL" id="FOCI01000036">
    <property type="protein sequence ID" value="SEN78814.1"/>
    <property type="molecule type" value="Genomic_DNA"/>
</dbReference>